<evidence type="ECO:0000313" key="3">
    <source>
        <dbReference type="EMBL" id="KAF8765246.1"/>
    </source>
</evidence>
<dbReference type="PANTHER" id="PTHR47331:SF2">
    <property type="match status" value="1"/>
</dbReference>
<protein>
    <recommendedName>
        <fullName evidence="2">DUF5641 domain-containing protein</fullName>
    </recommendedName>
</protein>
<evidence type="ECO:0000313" key="4">
    <source>
        <dbReference type="Proteomes" id="UP000807504"/>
    </source>
</evidence>
<dbReference type="InterPro" id="IPR040676">
    <property type="entry name" value="DUF5641"/>
</dbReference>
<dbReference type="AlphaFoldDB" id="A0A8T0E4I4"/>
<gene>
    <name evidence="3" type="ORF">HNY73_023228</name>
</gene>
<evidence type="ECO:0000256" key="1">
    <source>
        <dbReference type="SAM" id="MobiDB-lite"/>
    </source>
</evidence>
<dbReference type="EMBL" id="JABXBU010002231">
    <property type="protein sequence ID" value="KAF8765246.1"/>
    <property type="molecule type" value="Genomic_DNA"/>
</dbReference>
<dbReference type="Gene3D" id="2.40.70.10">
    <property type="entry name" value="Acid Proteases"/>
    <property type="match status" value="1"/>
</dbReference>
<accession>A0A8T0E4I4</accession>
<feature type="domain" description="DUF5641" evidence="2">
    <location>
        <begin position="127"/>
        <end position="210"/>
    </location>
</feature>
<feature type="compositionally biased region" description="Basic and acidic residues" evidence="1">
    <location>
        <begin position="243"/>
        <end position="255"/>
    </location>
</feature>
<dbReference type="Proteomes" id="UP000807504">
    <property type="component" value="Unassembled WGS sequence"/>
</dbReference>
<sequence>MVLHSDREAETGSGRRVVVGLREETLDFAVRALIDTGSQKSYITKEAAKKMKYPALKETTLIHTLFGGMQNPQKHSEYKIFSIFDPLGISSPVTIIPKFMLQESWNLDHLELSPEYFRKRRLYRCKLQEDLRNRFRLEYLGQLRQKTKKMIKTHDFKVGEVVIVEVTNQKRLNWSLGKITEIVPGKDGSVRLVKVKTNGEFLRPVQRLYALEVQTPSVENLLEKRASEIEDEKEETVQQQYVEHPEKLPESDKTF</sequence>
<feature type="region of interest" description="Disordered" evidence="1">
    <location>
        <begin position="229"/>
        <end position="255"/>
    </location>
</feature>
<dbReference type="InterPro" id="IPR001969">
    <property type="entry name" value="Aspartic_peptidase_AS"/>
</dbReference>
<reference evidence="3" key="1">
    <citation type="journal article" date="2020" name="bioRxiv">
        <title>Chromosome-level reference genome of the European wasp spider Argiope bruennichi: a resource for studies on range expansion and evolutionary adaptation.</title>
        <authorList>
            <person name="Sheffer M.M."/>
            <person name="Hoppe A."/>
            <person name="Krehenwinkel H."/>
            <person name="Uhl G."/>
            <person name="Kuss A.W."/>
            <person name="Jensen L."/>
            <person name="Jensen C."/>
            <person name="Gillespie R.G."/>
            <person name="Hoff K.J."/>
            <person name="Prost S."/>
        </authorList>
    </citation>
    <scope>NUCLEOTIDE SEQUENCE</scope>
</reference>
<dbReference type="PANTHER" id="PTHR47331">
    <property type="entry name" value="PHD-TYPE DOMAIN-CONTAINING PROTEIN"/>
    <property type="match status" value="1"/>
</dbReference>
<dbReference type="GO" id="GO:0004190">
    <property type="term" value="F:aspartic-type endopeptidase activity"/>
    <property type="evidence" value="ECO:0007669"/>
    <property type="project" value="InterPro"/>
</dbReference>
<organism evidence="3 4">
    <name type="scientific">Argiope bruennichi</name>
    <name type="common">Wasp spider</name>
    <name type="synonym">Aranea bruennichi</name>
    <dbReference type="NCBI Taxonomy" id="94029"/>
    <lineage>
        <taxon>Eukaryota</taxon>
        <taxon>Metazoa</taxon>
        <taxon>Ecdysozoa</taxon>
        <taxon>Arthropoda</taxon>
        <taxon>Chelicerata</taxon>
        <taxon>Arachnida</taxon>
        <taxon>Araneae</taxon>
        <taxon>Araneomorphae</taxon>
        <taxon>Entelegynae</taxon>
        <taxon>Araneoidea</taxon>
        <taxon>Araneidae</taxon>
        <taxon>Argiope</taxon>
    </lineage>
</organism>
<comment type="caution">
    <text evidence="3">The sequence shown here is derived from an EMBL/GenBank/DDBJ whole genome shotgun (WGS) entry which is preliminary data.</text>
</comment>
<dbReference type="InterPro" id="IPR021109">
    <property type="entry name" value="Peptidase_aspartic_dom_sf"/>
</dbReference>
<dbReference type="Pfam" id="PF18701">
    <property type="entry name" value="DUF5641"/>
    <property type="match status" value="1"/>
</dbReference>
<reference evidence="3" key="2">
    <citation type="submission" date="2020-06" db="EMBL/GenBank/DDBJ databases">
        <authorList>
            <person name="Sheffer M."/>
        </authorList>
    </citation>
    <scope>NUCLEOTIDE SEQUENCE</scope>
</reference>
<name>A0A8T0E4I4_ARGBR</name>
<dbReference type="SUPFAM" id="SSF50630">
    <property type="entry name" value="Acid proteases"/>
    <property type="match status" value="1"/>
</dbReference>
<proteinExistence type="predicted"/>
<dbReference type="PROSITE" id="PS00141">
    <property type="entry name" value="ASP_PROTEASE"/>
    <property type="match status" value="1"/>
</dbReference>
<keyword evidence="4" id="KW-1185">Reference proteome</keyword>
<dbReference type="GO" id="GO:0006508">
    <property type="term" value="P:proteolysis"/>
    <property type="evidence" value="ECO:0007669"/>
    <property type="project" value="InterPro"/>
</dbReference>
<evidence type="ECO:0000259" key="2">
    <source>
        <dbReference type="Pfam" id="PF18701"/>
    </source>
</evidence>